<accession>A0ABY8WZV2</accession>
<reference evidence="2 3" key="1">
    <citation type="submission" date="2023-06" db="EMBL/GenBank/DDBJ databases">
        <title>Paenibacillus polygonum sp. nov., an endophytic bacterium, isolated from Polygonum lapathifolium L. in Nanji Wetland National Nature Reserve, South of Poyang Lake, Jiangxi Province, China.</title>
        <authorList>
            <person name="Yu Z."/>
        </authorList>
    </citation>
    <scope>NUCLEOTIDE SEQUENCE [LARGE SCALE GENOMIC DNA]</scope>
    <source>
        <strain evidence="2 3">C31</strain>
    </source>
</reference>
<dbReference type="RefSeq" id="WP_285742872.1">
    <property type="nucleotide sequence ID" value="NZ_CP127162.1"/>
</dbReference>
<gene>
    <name evidence="2" type="ORF">QPK24_16245</name>
</gene>
<proteinExistence type="predicted"/>
<name>A0ABY8WZV2_9BACL</name>
<feature type="compositionally biased region" description="Polar residues" evidence="1">
    <location>
        <begin position="40"/>
        <end position="59"/>
    </location>
</feature>
<evidence type="ECO:0000313" key="2">
    <source>
        <dbReference type="EMBL" id="WIV17954.1"/>
    </source>
</evidence>
<protein>
    <submittedName>
        <fullName evidence="2">Uncharacterized protein</fullName>
    </submittedName>
</protein>
<organism evidence="2 3">
    <name type="scientific">Paenibacillus polygoni</name>
    <dbReference type="NCBI Taxonomy" id="3050112"/>
    <lineage>
        <taxon>Bacteria</taxon>
        <taxon>Bacillati</taxon>
        <taxon>Bacillota</taxon>
        <taxon>Bacilli</taxon>
        <taxon>Bacillales</taxon>
        <taxon>Paenibacillaceae</taxon>
        <taxon>Paenibacillus</taxon>
    </lineage>
</organism>
<keyword evidence="3" id="KW-1185">Reference proteome</keyword>
<dbReference type="Proteomes" id="UP001236415">
    <property type="component" value="Chromosome"/>
</dbReference>
<sequence>MDKRVVITAYRQGTISILECAQILGLDPSQMRQVLGSIKPDSSLQNSNRSRQTSLLGSK</sequence>
<feature type="region of interest" description="Disordered" evidence="1">
    <location>
        <begin position="37"/>
        <end position="59"/>
    </location>
</feature>
<dbReference type="EMBL" id="CP127162">
    <property type="protein sequence ID" value="WIV17954.1"/>
    <property type="molecule type" value="Genomic_DNA"/>
</dbReference>
<evidence type="ECO:0000313" key="3">
    <source>
        <dbReference type="Proteomes" id="UP001236415"/>
    </source>
</evidence>
<evidence type="ECO:0000256" key="1">
    <source>
        <dbReference type="SAM" id="MobiDB-lite"/>
    </source>
</evidence>